<dbReference type="AlphaFoldDB" id="X1KIU0"/>
<gene>
    <name evidence="1" type="ORF">S03H2_70415</name>
</gene>
<comment type="caution">
    <text evidence="1">The sequence shown here is derived from an EMBL/GenBank/DDBJ whole genome shotgun (WGS) entry which is preliminary data.</text>
</comment>
<name>X1KIU0_9ZZZZ</name>
<feature type="non-terminal residue" evidence="1">
    <location>
        <position position="1"/>
    </location>
</feature>
<protein>
    <submittedName>
        <fullName evidence="1">Uncharacterized protein</fullName>
    </submittedName>
</protein>
<accession>X1KIU0</accession>
<evidence type="ECO:0000313" key="1">
    <source>
        <dbReference type="EMBL" id="GAH93530.1"/>
    </source>
</evidence>
<organism evidence="1">
    <name type="scientific">marine sediment metagenome</name>
    <dbReference type="NCBI Taxonomy" id="412755"/>
    <lineage>
        <taxon>unclassified sequences</taxon>
        <taxon>metagenomes</taxon>
        <taxon>ecological metagenomes</taxon>
    </lineage>
</organism>
<sequence>LFGRLAVKREKGNINYFIPFFVAMVALKR</sequence>
<reference evidence="1" key="1">
    <citation type="journal article" date="2014" name="Front. Microbiol.">
        <title>High frequency of phylogenetically diverse reductive dehalogenase-homologous genes in deep subseafloor sedimentary metagenomes.</title>
        <authorList>
            <person name="Kawai M."/>
            <person name="Futagami T."/>
            <person name="Toyoda A."/>
            <person name="Takaki Y."/>
            <person name="Nishi S."/>
            <person name="Hori S."/>
            <person name="Arai W."/>
            <person name="Tsubouchi T."/>
            <person name="Morono Y."/>
            <person name="Uchiyama I."/>
            <person name="Ito T."/>
            <person name="Fujiyama A."/>
            <person name="Inagaki F."/>
            <person name="Takami H."/>
        </authorList>
    </citation>
    <scope>NUCLEOTIDE SEQUENCE</scope>
    <source>
        <strain evidence="1">Expedition CK06-06</strain>
    </source>
</reference>
<proteinExistence type="predicted"/>
<dbReference type="EMBL" id="BARU01046788">
    <property type="protein sequence ID" value="GAH93530.1"/>
    <property type="molecule type" value="Genomic_DNA"/>
</dbReference>